<gene>
    <name evidence="2" type="ORF">IO98_00915</name>
</gene>
<dbReference type="EMBL" id="JPME01000002">
    <property type="protein sequence ID" value="KEZ91774.1"/>
    <property type="molecule type" value="Genomic_DNA"/>
</dbReference>
<dbReference type="Pfam" id="PF13788">
    <property type="entry name" value="DUF4180"/>
    <property type="match status" value="1"/>
</dbReference>
<dbReference type="STRING" id="29354.IO98_00915"/>
<protein>
    <recommendedName>
        <fullName evidence="1">DUF4180 domain-containing protein</fullName>
    </recommendedName>
</protein>
<feature type="domain" description="DUF4180" evidence="1">
    <location>
        <begin position="8"/>
        <end position="114"/>
    </location>
</feature>
<organism evidence="2 3">
    <name type="scientific">Lacrimispora celerecrescens</name>
    <dbReference type="NCBI Taxonomy" id="29354"/>
    <lineage>
        <taxon>Bacteria</taxon>
        <taxon>Bacillati</taxon>
        <taxon>Bacillota</taxon>
        <taxon>Clostridia</taxon>
        <taxon>Lachnospirales</taxon>
        <taxon>Lachnospiraceae</taxon>
        <taxon>Lacrimispora</taxon>
    </lineage>
</organism>
<dbReference type="InterPro" id="IPR025438">
    <property type="entry name" value="DUF4180"/>
</dbReference>
<reference evidence="2 3" key="1">
    <citation type="submission" date="2014-07" db="EMBL/GenBank/DDBJ databases">
        <title>Draft genome of Clostridium celerecrescens 152B isolated from sediments associated with methane hydrate from Krishna Godavari basin.</title>
        <authorList>
            <person name="Honkalas V.S."/>
            <person name="Dabir A.P."/>
            <person name="Arora P."/>
            <person name="Dhakephalkar P.K."/>
        </authorList>
    </citation>
    <scope>NUCLEOTIDE SEQUENCE [LARGE SCALE GENOMIC DNA]</scope>
    <source>
        <strain evidence="2 3">152B</strain>
    </source>
</reference>
<name>A0A084JS40_9FIRM</name>
<proteinExistence type="predicted"/>
<comment type="caution">
    <text evidence="2">The sequence shown here is derived from an EMBL/GenBank/DDBJ whole genome shotgun (WGS) entry which is preliminary data.</text>
</comment>
<accession>A0A084JS40</accession>
<dbReference type="RefSeq" id="WP_038277148.1">
    <property type="nucleotide sequence ID" value="NZ_JPME01000002.1"/>
</dbReference>
<dbReference type="AlphaFoldDB" id="A0A084JS40"/>
<evidence type="ECO:0000313" key="3">
    <source>
        <dbReference type="Proteomes" id="UP000028525"/>
    </source>
</evidence>
<dbReference type="OrthoDB" id="8595425at2"/>
<evidence type="ECO:0000313" key="2">
    <source>
        <dbReference type="EMBL" id="KEZ91774.1"/>
    </source>
</evidence>
<keyword evidence="3" id="KW-1185">Reference proteome</keyword>
<evidence type="ECO:0000259" key="1">
    <source>
        <dbReference type="Pfam" id="PF13788"/>
    </source>
</evidence>
<dbReference type="Proteomes" id="UP000028525">
    <property type="component" value="Unassembled WGS sequence"/>
</dbReference>
<sequence>MNVKTIRNQNIAIVDKDEKITNAQDILDIMATSQYNSNCIGMILYKENLDESFFDLKTGLAGEILQKFSNYHFKLGIVGDFSHYTSKSLRDFIYECNMGNMVYFKEDLDSALSALVPETSKKHEN</sequence>